<proteinExistence type="predicted"/>
<accession>A0A0M3I784</accession>
<dbReference type="Proteomes" id="UP000036681">
    <property type="component" value="Unplaced"/>
</dbReference>
<organism evidence="1 2">
    <name type="scientific">Ascaris lumbricoides</name>
    <name type="common">Giant roundworm</name>
    <dbReference type="NCBI Taxonomy" id="6252"/>
    <lineage>
        <taxon>Eukaryota</taxon>
        <taxon>Metazoa</taxon>
        <taxon>Ecdysozoa</taxon>
        <taxon>Nematoda</taxon>
        <taxon>Chromadorea</taxon>
        <taxon>Rhabditida</taxon>
        <taxon>Spirurina</taxon>
        <taxon>Ascaridomorpha</taxon>
        <taxon>Ascaridoidea</taxon>
        <taxon>Ascarididae</taxon>
        <taxon>Ascaris</taxon>
    </lineage>
</organism>
<dbReference type="AlphaFoldDB" id="A0A0M3I784"/>
<protein>
    <submittedName>
        <fullName evidence="2">BTB domain-containing protein</fullName>
    </submittedName>
</protein>
<evidence type="ECO:0000313" key="2">
    <source>
        <dbReference type="WBParaSite" id="ALUE_0001301101-mRNA-1"/>
    </source>
</evidence>
<reference evidence="2" key="1">
    <citation type="submission" date="2017-02" db="UniProtKB">
        <authorList>
            <consortium name="WormBaseParasite"/>
        </authorList>
    </citation>
    <scope>IDENTIFICATION</scope>
</reference>
<evidence type="ECO:0000313" key="1">
    <source>
        <dbReference type="Proteomes" id="UP000036681"/>
    </source>
</evidence>
<sequence>LLQRPFETFTRLSISSLRHSISPYSWRRSTNHSFTYINWAFHDVKQSFEQLLRFCFSGTVGEAKKCTALLLLNEPNTHFYNIAKAQFNITIIGASLSQLKKEHGNREFLLRITNDYLKGLIEIGTSDKRMTAKKFRLQNEGVS</sequence>
<name>A0A0M3I784_ASCLU</name>
<keyword evidence="1" id="KW-1185">Reference proteome</keyword>
<dbReference type="WBParaSite" id="ALUE_0001301101-mRNA-1">
    <property type="protein sequence ID" value="ALUE_0001301101-mRNA-1"/>
    <property type="gene ID" value="ALUE_0001301101"/>
</dbReference>